<evidence type="ECO:0000256" key="8">
    <source>
        <dbReference type="SAM" id="MobiDB-lite"/>
    </source>
</evidence>
<evidence type="ECO:0000313" key="11">
    <source>
        <dbReference type="EMBL" id="GAV51913.1"/>
    </source>
</evidence>
<protein>
    <recommendedName>
        <fullName evidence="10">Zn(2)-C6 fungal-type domain-containing protein</fullName>
    </recommendedName>
</protein>
<keyword evidence="7" id="KW-0539">Nucleus</keyword>
<keyword evidence="3" id="KW-0862">Zinc</keyword>
<evidence type="ECO:0000256" key="7">
    <source>
        <dbReference type="ARBA" id="ARBA00023242"/>
    </source>
</evidence>
<dbReference type="Gene3D" id="4.10.240.10">
    <property type="entry name" value="Zn(2)-C6 fungal-type DNA-binding domain"/>
    <property type="match status" value="1"/>
</dbReference>
<accession>A0A1Q3A8M5</accession>
<reference evidence="11 12" key="1">
    <citation type="submission" date="2016-08" db="EMBL/GenBank/DDBJ databases">
        <title>Draft genome sequence of allopolyploid Zygosaccharomyces rouxii.</title>
        <authorList>
            <person name="Watanabe J."/>
            <person name="Uehara K."/>
            <person name="Mogi Y."/>
            <person name="Tsukioka Y."/>
        </authorList>
    </citation>
    <scope>NUCLEOTIDE SEQUENCE [LARGE SCALE GENOMIC DNA]</scope>
    <source>
        <strain evidence="11 12">NBRC 110957</strain>
    </source>
</reference>
<dbReference type="InterPro" id="IPR046347">
    <property type="entry name" value="bZIP_sf"/>
</dbReference>
<dbReference type="SUPFAM" id="SSF57959">
    <property type="entry name" value="Leucine zipper domain"/>
    <property type="match status" value="1"/>
</dbReference>
<evidence type="ECO:0000256" key="3">
    <source>
        <dbReference type="ARBA" id="ARBA00022833"/>
    </source>
</evidence>
<evidence type="ECO:0000313" key="12">
    <source>
        <dbReference type="Proteomes" id="UP000187013"/>
    </source>
</evidence>
<dbReference type="GO" id="GO:0043565">
    <property type="term" value="F:sequence-specific DNA binding"/>
    <property type="evidence" value="ECO:0007669"/>
    <property type="project" value="TreeGrafter"/>
</dbReference>
<evidence type="ECO:0000259" key="10">
    <source>
        <dbReference type="PROSITE" id="PS50048"/>
    </source>
</evidence>
<feature type="domain" description="Zn(2)-C6 fungal-type" evidence="10">
    <location>
        <begin position="32"/>
        <end position="62"/>
    </location>
</feature>
<comment type="subcellular location">
    <subcellularLocation>
        <location evidence="1">Nucleus</location>
    </subcellularLocation>
</comment>
<dbReference type="SUPFAM" id="SSF57701">
    <property type="entry name" value="Zn2/Cys6 DNA-binding domain"/>
    <property type="match status" value="1"/>
</dbReference>
<keyword evidence="6" id="KW-0804">Transcription</keyword>
<evidence type="ECO:0000256" key="2">
    <source>
        <dbReference type="ARBA" id="ARBA00022723"/>
    </source>
</evidence>
<sequence length="855" mass="97763">MKRTIKQVEGEEEVSRKRPSSVVVGITKSISACKRCRTKKIKCDHEFPSCKKCARANKPCVSLDPATGRDVPRSYVIFLEDRLTAMMNKLRECGVDPEKVQGNIPMTSEDNPCDIGLYEESLRNEHQVPYDNLLAAYLINKGTSMRQGVGVADDEENQANDGSPHTSPQSRVTRSAEFDESNKSITAIGSIKNNASNSYLGDSSGIPFAKLVFTAVNFRPDSVEEESDEEVKQRESQYADYSNAENTSAFEPLWLPPREIAESFVSQYFIDSNSQLPVLHREYFLKKYFEPIYGPWDPSMSLASDHTKINASFKLPRDCKEEQDEEPWYYSWKRRYDREESITLPDKYQIPYFFLNMVFAIGESTQVLRSDTVRVVSFKRRALQFSKALNFSPNRLESLAGTVLVAIYSLMRPNVPGVWYTMGSALRLTVDLGLHAEKLNRNYDPFTRELRRRLFWCVYSLDRQICSYFGRPFGIPEENITARYPSMMDDALITTTNDDIVDYSKMKSSMASLKVVALAMFKVRRLQASIVQVLYAPNGEVPRNYPDLESWRYAMHMSLDNWFRKEVPKTYKKMNSKFNTEFFNLNYWFTKSMLYGLSPKILTLDDYAFNVVYDSTRGSIDVFYKLCHNSKINYTWVTVHILFMASMTYLYSIYYSDRGIRDGRKMAENYVSKLLYVLKSLIGTCEAAKNCYNICKVLSAAMIKLRFNGNKTEEDTTPHYPQVMSSNSSPLNILEGTLEMPKIKPDSFDVPLDQFFDELERVTLQSDPESTRSRASEHASPQMPNVSSPSLEAEGSKGAEANRTAHGKDGQRIIDMVTQITTDSIWSEFVNKASTSNGFTLNDDELNRGNHNFSL</sequence>
<dbReference type="GO" id="GO:0045944">
    <property type="term" value="P:positive regulation of transcription by RNA polymerase II"/>
    <property type="evidence" value="ECO:0007669"/>
    <property type="project" value="TreeGrafter"/>
</dbReference>
<dbReference type="SMART" id="SM00066">
    <property type="entry name" value="GAL4"/>
    <property type="match status" value="1"/>
</dbReference>
<feature type="region of interest" description="Disordered" evidence="8">
    <location>
        <begin position="154"/>
        <end position="179"/>
    </location>
</feature>
<feature type="compositionally biased region" description="Polar residues" evidence="8">
    <location>
        <begin position="159"/>
        <end position="173"/>
    </location>
</feature>
<dbReference type="SMART" id="SM00906">
    <property type="entry name" value="Fungal_trans"/>
    <property type="match status" value="1"/>
</dbReference>
<evidence type="ECO:0000256" key="6">
    <source>
        <dbReference type="ARBA" id="ARBA00023163"/>
    </source>
</evidence>
<dbReference type="GO" id="GO:0000981">
    <property type="term" value="F:DNA-binding transcription factor activity, RNA polymerase II-specific"/>
    <property type="evidence" value="ECO:0007669"/>
    <property type="project" value="InterPro"/>
</dbReference>
<keyword evidence="9" id="KW-0472">Membrane</keyword>
<dbReference type="GO" id="GO:0008270">
    <property type="term" value="F:zinc ion binding"/>
    <property type="evidence" value="ECO:0007669"/>
    <property type="project" value="InterPro"/>
</dbReference>
<organism evidence="11 12">
    <name type="scientific">Zygosaccharomyces rouxii</name>
    <dbReference type="NCBI Taxonomy" id="4956"/>
    <lineage>
        <taxon>Eukaryota</taxon>
        <taxon>Fungi</taxon>
        <taxon>Dikarya</taxon>
        <taxon>Ascomycota</taxon>
        <taxon>Saccharomycotina</taxon>
        <taxon>Saccharomycetes</taxon>
        <taxon>Saccharomycetales</taxon>
        <taxon>Saccharomycetaceae</taxon>
        <taxon>Zygosaccharomyces</taxon>
    </lineage>
</organism>
<feature type="transmembrane region" description="Helical" evidence="9">
    <location>
        <begin position="634"/>
        <end position="656"/>
    </location>
</feature>
<dbReference type="InterPro" id="IPR036864">
    <property type="entry name" value="Zn2-C6_fun-type_DNA-bd_sf"/>
</dbReference>
<comment type="caution">
    <text evidence="11">The sequence shown here is derived from an EMBL/GenBank/DDBJ whole genome shotgun (WGS) entry which is preliminary data.</text>
</comment>
<feature type="region of interest" description="Disordered" evidence="8">
    <location>
        <begin position="764"/>
        <end position="810"/>
    </location>
</feature>
<dbReference type="PANTHER" id="PTHR47782:SF1">
    <property type="entry name" value="PYRIMIDINE PATHWAY REGULATORY PROTEIN 1"/>
    <property type="match status" value="1"/>
</dbReference>
<dbReference type="InterPro" id="IPR001138">
    <property type="entry name" value="Zn2Cys6_DnaBD"/>
</dbReference>
<dbReference type="CDD" id="cd14723">
    <property type="entry name" value="ZIP_Ppr1"/>
    <property type="match status" value="1"/>
</dbReference>
<keyword evidence="4" id="KW-0805">Transcription regulation</keyword>
<dbReference type="InterPro" id="IPR007219">
    <property type="entry name" value="XnlR_reg_dom"/>
</dbReference>
<dbReference type="EMBL" id="BDGX01000032">
    <property type="protein sequence ID" value="GAV51913.1"/>
    <property type="molecule type" value="Genomic_DNA"/>
</dbReference>
<dbReference type="Pfam" id="PF00172">
    <property type="entry name" value="Zn_clus"/>
    <property type="match status" value="1"/>
</dbReference>
<dbReference type="Proteomes" id="UP000187013">
    <property type="component" value="Unassembled WGS sequence"/>
</dbReference>
<dbReference type="GO" id="GO:0005634">
    <property type="term" value="C:nucleus"/>
    <property type="evidence" value="ECO:0007669"/>
    <property type="project" value="UniProtKB-SubCell"/>
</dbReference>
<evidence type="ECO:0000256" key="5">
    <source>
        <dbReference type="ARBA" id="ARBA00023125"/>
    </source>
</evidence>
<dbReference type="AlphaFoldDB" id="A0A1Q3A8M5"/>
<proteinExistence type="predicted"/>
<keyword evidence="9" id="KW-0812">Transmembrane</keyword>
<dbReference type="PANTHER" id="PTHR47782">
    <property type="entry name" value="ZN(II)2CYS6 TRANSCRIPTION FACTOR (EUROFUNG)-RELATED"/>
    <property type="match status" value="1"/>
</dbReference>
<evidence type="ECO:0000256" key="9">
    <source>
        <dbReference type="SAM" id="Phobius"/>
    </source>
</evidence>
<evidence type="ECO:0000256" key="1">
    <source>
        <dbReference type="ARBA" id="ARBA00004123"/>
    </source>
</evidence>
<dbReference type="OrthoDB" id="2399539at2759"/>
<name>A0A1Q3A8M5_ZYGRO</name>
<gene>
    <name evidence="11" type="ORF">ZYGR_0AF03840</name>
</gene>
<keyword evidence="9" id="KW-1133">Transmembrane helix</keyword>
<keyword evidence="5" id="KW-0238">DNA-binding</keyword>
<evidence type="ECO:0000256" key="4">
    <source>
        <dbReference type="ARBA" id="ARBA00023015"/>
    </source>
</evidence>
<dbReference type="InterPro" id="IPR052202">
    <property type="entry name" value="Yeast_MetPath_Reg"/>
</dbReference>
<dbReference type="PROSITE" id="PS00463">
    <property type="entry name" value="ZN2_CY6_FUNGAL_1"/>
    <property type="match status" value="1"/>
</dbReference>
<dbReference type="CDD" id="cd00067">
    <property type="entry name" value="GAL4"/>
    <property type="match status" value="1"/>
</dbReference>
<dbReference type="CDD" id="cd12148">
    <property type="entry name" value="fungal_TF_MHR"/>
    <property type="match status" value="1"/>
</dbReference>
<keyword evidence="2" id="KW-0479">Metal-binding</keyword>
<dbReference type="GO" id="GO:0006351">
    <property type="term" value="P:DNA-templated transcription"/>
    <property type="evidence" value="ECO:0007669"/>
    <property type="project" value="InterPro"/>
</dbReference>
<dbReference type="Pfam" id="PF04082">
    <property type="entry name" value="Fungal_trans"/>
    <property type="match status" value="1"/>
</dbReference>
<dbReference type="PROSITE" id="PS50048">
    <property type="entry name" value="ZN2_CY6_FUNGAL_2"/>
    <property type="match status" value="1"/>
</dbReference>